<keyword evidence="4" id="KW-0378">Hydrolase</keyword>
<evidence type="ECO:0000256" key="6">
    <source>
        <dbReference type="ARBA" id="ARBA00037991"/>
    </source>
</evidence>
<protein>
    <recommendedName>
        <fullName evidence="1">feruloyl esterase</fullName>
        <ecNumber evidence="1">3.1.1.73</ecNumber>
    </recommendedName>
    <alternativeName>
        <fullName evidence="7">Ferulic acid esterase A</fullName>
    </alternativeName>
</protein>
<dbReference type="GO" id="GO:0030600">
    <property type="term" value="F:feruloyl esterase activity"/>
    <property type="evidence" value="ECO:0007669"/>
    <property type="project" value="UniProtKB-EC"/>
</dbReference>
<dbReference type="GO" id="GO:0016042">
    <property type="term" value="P:lipid catabolic process"/>
    <property type="evidence" value="ECO:0007669"/>
    <property type="project" value="InterPro"/>
</dbReference>
<dbReference type="InterPro" id="IPR029058">
    <property type="entry name" value="AB_hydrolase_fold"/>
</dbReference>
<dbReference type="GeneID" id="34458443"/>
<evidence type="ECO:0000256" key="7">
    <source>
        <dbReference type="ARBA" id="ARBA00041313"/>
    </source>
</evidence>
<reference evidence="12" key="1">
    <citation type="journal article" date="2017" name="Genome Biol.">
        <title>Comparative genomics reveals high biological diversity and specific adaptations in the industrially and medically important fungal genus Aspergillus.</title>
        <authorList>
            <person name="de Vries R.P."/>
            <person name="Riley R."/>
            <person name="Wiebenga A."/>
            <person name="Aguilar-Osorio G."/>
            <person name="Amillis S."/>
            <person name="Uchima C.A."/>
            <person name="Anderluh G."/>
            <person name="Asadollahi M."/>
            <person name="Askin M."/>
            <person name="Barry K."/>
            <person name="Battaglia E."/>
            <person name="Bayram O."/>
            <person name="Benocci T."/>
            <person name="Braus-Stromeyer S.A."/>
            <person name="Caldana C."/>
            <person name="Canovas D."/>
            <person name="Cerqueira G.C."/>
            <person name="Chen F."/>
            <person name="Chen W."/>
            <person name="Choi C."/>
            <person name="Clum A."/>
            <person name="Dos Santos R.A."/>
            <person name="Damasio A.R."/>
            <person name="Diallinas G."/>
            <person name="Emri T."/>
            <person name="Fekete E."/>
            <person name="Flipphi M."/>
            <person name="Freyberg S."/>
            <person name="Gallo A."/>
            <person name="Gournas C."/>
            <person name="Habgood R."/>
            <person name="Hainaut M."/>
            <person name="Harispe M.L."/>
            <person name="Henrissat B."/>
            <person name="Hilden K.S."/>
            <person name="Hope R."/>
            <person name="Hossain A."/>
            <person name="Karabika E."/>
            <person name="Karaffa L."/>
            <person name="Karanyi Z."/>
            <person name="Krasevec N."/>
            <person name="Kuo A."/>
            <person name="Kusch H."/>
            <person name="LaButti K."/>
            <person name="Lagendijk E.L."/>
            <person name="Lapidus A."/>
            <person name="Levasseur A."/>
            <person name="Lindquist E."/>
            <person name="Lipzen A."/>
            <person name="Logrieco A.F."/>
            <person name="MacCabe A."/>
            <person name="Maekelae M.R."/>
            <person name="Malavazi I."/>
            <person name="Melin P."/>
            <person name="Meyer V."/>
            <person name="Mielnichuk N."/>
            <person name="Miskei M."/>
            <person name="Molnar A.P."/>
            <person name="Mule G."/>
            <person name="Ngan C.Y."/>
            <person name="Orejas M."/>
            <person name="Orosz E."/>
            <person name="Ouedraogo J.P."/>
            <person name="Overkamp K.M."/>
            <person name="Park H.-S."/>
            <person name="Perrone G."/>
            <person name="Piumi F."/>
            <person name="Punt P.J."/>
            <person name="Ram A.F."/>
            <person name="Ramon A."/>
            <person name="Rauscher S."/>
            <person name="Record E."/>
            <person name="Riano-Pachon D.M."/>
            <person name="Robert V."/>
            <person name="Roehrig J."/>
            <person name="Ruller R."/>
            <person name="Salamov A."/>
            <person name="Salih N.S."/>
            <person name="Samson R.A."/>
            <person name="Sandor E."/>
            <person name="Sanguinetti M."/>
            <person name="Schuetze T."/>
            <person name="Sepcic K."/>
            <person name="Shelest E."/>
            <person name="Sherlock G."/>
            <person name="Sophianopoulou V."/>
            <person name="Squina F.M."/>
            <person name="Sun H."/>
            <person name="Susca A."/>
            <person name="Todd R.B."/>
            <person name="Tsang A."/>
            <person name="Unkles S.E."/>
            <person name="van de Wiele N."/>
            <person name="van Rossen-Uffink D."/>
            <person name="Oliveira J.V."/>
            <person name="Vesth T.C."/>
            <person name="Visser J."/>
            <person name="Yu J.-H."/>
            <person name="Zhou M."/>
            <person name="Andersen M.R."/>
            <person name="Archer D.B."/>
            <person name="Baker S.E."/>
            <person name="Benoit I."/>
            <person name="Brakhage A.A."/>
            <person name="Braus G.H."/>
            <person name="Fischer R."/>
            <person name="Frisvad J.C."/>
            <person name="Goldman G.H."/>
            <person name="Houbraken J."/>
            <person name="Oakley B."/>
            <person name="Pocsi I."/>
            <person name="Scazzocchio C."/>
            <person name="Seiboth B."/>
            <person name="vanKuyk P.A."/>
            <person name="Wortman J."/>
            <person name="Dyer P.S."/>
            <person name="Grigoriev I.V."/>
        </authorList>
    </citation>
    <scope>NUCLEOTIDE SEQUENCE [LARGE SCALE GENOMIC DNA]</scope>
    <source>
        <strain evidence="12">CBS 516.65</strain>
    </source>
</reference>
<accession>A0A1L9V5N6</accession>
<dbReference type="RefSeq" id="XP_022395945.1">
    <property type="nucleotide sequence ID" value="XM_022542182.1"/>
</dbReference>
<gene>
    <name evidence="11" type="ORF">ASPGLDRAFT_1507356</name>
</gene>
<sequence length="296" mass="32185">MRVFNRLWAVTALAVSTIAAPTPNQGLVSRAVSSDVLQQLELFSQYSAASYCIANINSTGDKLTCEAGNCAIVQEAETTTLHEFEAENSENDVGGFLAADTTNNLLVLSFRGSRTIENWVDNIQIIRKDVPDICADCEVHGGWWGAWQEVADVLTKKVDDAVSQYPDYKLVFTGHSLGGALATIAAMVLRDAGHTIDLYTYGCPRVGNEALAEYIEDQGTLYRATHTNDIVPTVPWLYNQSFPEYWITSDNDATVTAADIEVVQESGSKDGDENTEGVVLGIAAHLHYFGDIAGCY</sequence>
<evidence type="ECO:0000259" key="9">
    <source>
        <dbReference type="Pfam" id="PF01764"/>
    </source>
</evidence>
<organism evidence="11 12">
    <name type="scientific">Aspergillus glaucus CBS 516.65</name>
    <dbReference type="NCBI Taxonomy" id="1160497"/>
    <lineage>
        <taxon>Eukaryota</taxon>
        <taxon>Fungi</taxon>
        <taxon>Dikarya</taxon>
        <taxon>Ascomycota</taxon>
        <taxon>Pezizomycotina</taxon>
        <taxon>Eurotiomycetes</taxon>
        <taxon>Eurotiomycetidae</taxon>
        <taxon>Eurotiales</taxon>
        <taxon>Aspergillaceae</taxon>
        <taxon>Aspergillus</taxon>
        <taxon>Aspergillus subgen. Aspergillus</taxon>
    </lineage>
</organism>
<keyword evidence="12" id="KW-1185">Reference proteome</keyword>
<dbReference type="Proteomes" id="UP000184300">
    <property type="component" value="Unassembled WGS sequence"/>
</dbReference>
<dbReference type="AlphaFoldDB" id="A0A1L9V5N6"/>
<dbReference type="Pfam" id="PF03893">
    <property type="entry name" value="Lipase3_N"/>
    <property type="match status" value="1"/>
</dbReference>
<evidence type="ECO:0000259" key="10">
    <source>
        <dbReference type="Pfam" id="PF03893"/>
    </source>
</evidence>
<keyword evidence="2" id="KW-0719">Serine esterase</keyword>
<evidence type="ECO:0000313" key="12">
    <source>
        <dbReference type="Proteomes" id="UP000184300"/>
    </source>
</evidence>
<evidence type="ECO:0000256" key="5">
    <source>
        <dbReference type="ARBA" id="ARBA00034075"/>
    </source>
</evidence>
<feature type="signal peptide" evidence="8">
    <location>
        <begin position="1"/>
        <end position="19"/>
    </location>
</feature>
<comment type="catalytic activity">
    <reaction evidence="5">
        <text>feruloyl-polysaccharide + H2O = ferulate + polysaccharide.</text>
        <dbReference type="EC" id="3.1.1.73"/>
    </reaction>
</comment>
<evidence type="ECO:0000313" key="11">
    <source>
        <dbReference type="EMBL" id="OJJ79247.1"/>
    </source>
</evidence>
<keyword evidence="3 8" id="KW-0732">Signal</keyword>
<comment type="similarity">
    <text evidence="6">Belongs to the AB hydrolase superfamily. FaeA family.</text>
</comment>
<dbReference type="InterPro" id="IPR002921">
    <property type="entry name" value="Fungal_lipase-type"/>
</dbReference>
<proteinExistence type="inferred from homology"/>
<dbReference type="PANTHER" id="PTHR46640">
    <property type="entry name" value="TRIACYLGLYCEROL LIPASE, PUTATIVE (AFU_ORTHOLOGUE AFUA_6G06510)-RELATED"/>
    <property type="match status" value="1"/>
</dbReference>
<dbReference type="InterPro" id="IPR005592">
    <property type="entry name" value="Mono/diacylglycerol_lipase_N"/>
</dbReference>
<evidence type="ECO:0000256" key="1">
    <source>
        <dbReference type="ARBA" id="ARBA00013091"/>
    </source>
</evidence>
<dbReference type="SUPFAM" id="SSF53474">
    <property type="entry name" value="alpha/beta-Hydrolases"/>
    <property type="match status" value="1"/>
</dbReference>
<dbReference type="EC" id="3.1.1.73" evidence="1"/>
<feature type="domain" description="Fungal lipase-type" evidence="9">
    <location>
        <begin position="107"/>
        <end position="236"/>
    </location>
</feature>
<dbReference type="VEuPathDB" id="FungiDB:ASPGLDRAFT_1507356"/>
<dbReference type="CDD" id="cd00519">
    <property type="entry name" value="Lipase_3"/>
    <property type="match status" value="1"/>
</dbReference>
<evidence type="ECO:0000256" key="8">
    <source>
        <dbReference type="SAM" id="SignalP"/>
    </source>
</evidence>
<feature type="domain" description="Mono-/di-acylglycerol lipase N-terminal" evidence="10">
    <location>
        <begin position="9"/>
        <end position="81"/>
    </location>
</feature>
<evidence type="ECO:0000256" key="4">
    <source>
        <dbReference type="ARBA" id="ARBA00022801"/>
    </source>
</evidence>
<dbReference type="EMBL" id="KV878920">
    <property type="protein sequence ID" value="OJJ79247.1"/>
    <property type="molecule type" value="Genomic_DNA"/>
</dbReference>
<name>A0A1L9V5N6_ASPGL</name>
<feature type="chain" id="PRO_5012770002" description="feruloyl esterase" evidence="8">
    <location>
        <begin position="20"/>
        <end position="296"/>
    </location>
</feature>
<dbReference type="OrthoDB" id="426718at2759"/>
<dbReference type="PANTHER" id="PTHR46640:SF1">
    <property type="entry name" value="FUNGAL LIPASE-LIKE DOMAIN-CONTAINING PROTEIN-RELATED"/>
    <property type="match status" value="1"/>
</dbReference>
<evidence type="ECO:0000256" key="3">
    <source>
        <dbReference type="ARBA" id="ARBA00022729"/>
    </source>
</evidence>
<dbReference type="Gene3D" id="3.40.50.1820">
    <property type="entry name" value="alpha/beta hydrolase"/>
    <property type="match status" value="1"/>
</dbReference>
<evidence type="ECO:0000256" key="2">
    <source>
        <dbReference type="ARBA" id="ARBA00022487"/>
    </source>
</evidence>
<dbReference type="STRING" id="1160497.A0A1L9V5N6"/>
<dbReference type="Pfam" id="PF01764">
    <property type="entry name" value="Lipase_3"/>
    <property type="match status" value="1"/>
</dbReference>
<dbReference type="InterPro" id="IPR051299">
    <property type="entry name" value="AB_hydrolase_lip/est"/>
</dbReference>